<protein>
    <recommendedName>
        <fullName evidence="7">UBC core domain-containing protein</fullName>
    </recommendedName>
</protein>
<dbReference type="STRING" id="870435.A0A0C3IMK5"/>
<evidence type="ECO:0000256" key="3">
    <source>
        <dbReference type="ARBA" id="ARBA00022786"/>
    </source>
</evidence>
<dbReference type="GO" id="GO:0005524">
    <property type="term" value="F:ATP binding"/>
    <property type="evidence" value="ECO:0007669"/>
    <property type="project" value="UniProtKB-UniRule"/>
</dbReference>
<evidence type="ECO:0000256" key="1">
    <source>
        <dbReference type="ARBA" id="ARBA00022679"/>
    </source>
</evidence>
<proteinExistence type="inferred from homology"/>
<dbReference type="SMART" id="SM00212">
    <property type="entry name" value="UBCc"/>
    <property type="match status" value="1"/>
</dbReference>
<dbReference type="Gene3D" id="3.10.110.10">
    <property type="entry name" value="Ubiquitin Conjugating Enzyme"/>
    <property type="match status" value="1"/>
</dbReference>
<dbReference type="PANTHER" id="PTHR24068">
    <property type="entry name" value="UBIQUITIN-CONJUGATING ENZYME E2"/>
    <property type="match status" value="1"/>
</dbReference>
<dbReference type="Pfam" id="PF00179">
    <property type="entry name" value="UQ_con"/>
    <property type="match status" value="1"/>
</dbReference>
<reference evidence="9" key="2">
    <citation type="submission" date="2015-01" db="EMBL/GenBank/DDBJ databases">
        <title>Evolutionary Origins and Diversification of the Mycorrhizal Mutualists.</title>
        <authorList>
            <consortium name="DOE Joint Genome Institute"/>
            <consortium name="Mycorrhizal Genomics Consortium"/>
            <person name="Kohler A."/>
            <person name="Kuo A."/>
            <person name="Nagy L.G."/>
            <person name="Floudas D."/>
            <person name="Copeland A."/>
            <person name="Barry K.W."/>
            <person name="Cichocki N."/>
            <person name="Veneault-Fourrey C."/>
            <person name="LaButti K."/>
            <person name="Lindquist E.A."/>
            <person name="Lipzen A."/>
            <person name="Lundell T."/>
            <person name="Morin E."/>
            <person name="Murat C."/>
            <person name="Riley R."/>
            <person name="Ohm R."/>
            <person name="Sun H."/>
            <person name="Tunlid A."/>
            <person name="Henrissat B."/>
            <person name="Grigoriev I.V."/>
            <person name="Hibbett D.S."/>
            <person name="Martin F."/>
        </authorList>
    </citation>
    <scope>NUCLEOTIDE SEQUENCE [LARGE SCALE GENOMIC DNA]</scope>
    <source>
        <strain evidence="9">Marx 270</strain>
    </source>
</reference>
<evidence type="ECO:0000256" key="5">
    <source>
        <dbReference type="PROSITE-ProRule" id="PRU10133"/>
    </source>
</evidence>
<keyword evidence="3 6" id="KW-0833">Ubl conjugation pathway</keyword>
<gene>
    <name evidence="8" type="ORF">M404DRAFT_16662</name>
</gene>
<dbReference type="InterPro" id="IPR000608">
    <property type="entry name" value="UBC"/>
</dbReference>
<accession>A0A0C3IMK5</accession>
<feature type="domain" description="UBC core" evidence="7">
    <location>
        <begin position="3"/>
        <end position="150"/>
    </location>
</feature>
<dbReference type="OrthoDB" id="2667158at2759"/>
<dbReference type="InParanoid" id="A0A0C3IMK5"/>
<evidence type="ECO:0000313" key="8">
    <source>
        <dbReference type="EMBL" id="KIN98182.1"/>
    </source>
</evidence>
<keyword evidence="4 6" id="KW-0067">ATP-binding</keyword>
<dbReference type="SUPFAM" id="SSF54495">
    <property type="entry name" value="UBC-like"/>
    <property type="match status" value="1"/>
</dbReference>
<evidence type="ECO:0000259" key="7">
    <source>
        <dbReference type="PROSITE" id="PS50127"/>
    </source>
</evidence>
<dbReference type="GO" id="GO:0016740">
    <property type="term" value="F:transferase activity"/>
    <property type="evidence" value="ECO:0007669"/>
    <property type="project" value="UniProtKB-KW"/>
</dbReference>
<dbReference type="SUPFAM" id="SSF46934">
    <property type="entry name" value="UBA-like"/>
    <property type="match status" value="1"/>
</dbReference>
<sequence length="219" mass="24829">MDRILRRVNMEIIDCKEDEASNFRVELVDSSPFHLKGTFLGPEGTPYENGTFEVDVVYPEFYPWYPMQVKFITKVYHPNISPVSGAICLNILQHDWSPALTLKTVLISLQASLSSPESSDSLDTEAMYHYKADKHSFEETARYWTWLYARGSECIGANNPIGSGVDDAALAGLERIHIDRFEAFGFQRSKVIDILRKMNYRGSNVANIPDEVVIEGLLE</sequence>
<dbReference type="PROSITE" id="PS50127">
    <property type="entry name" value="UBC_2"/>
    <property type="match status" value="1"/>
</dbReference>
<evidence type="ECO:0000256" key="6">
    <source>
        <dbReference type="RuleBase" id="RU362109"/>
    </source>
</evidence>
<dbReference type="PROSITE" id="PS00183">
    <property type="entry name" value="UBC_1"/>
    <property type="match status" value="1"/>
</dbReference>
<dbReference type="Pfam" id="PF09288">
    <property type="entry name" value="UBA_3"/>
    <property type="match status" value="1"/>
</dbReference>
<keyword evidence="9" id="KW-1185">Reference proteome</keyword>
<evidence type="ECO:0000256" key="2">
    <source>
        <dbReference type="ARBA" id="ARBA00022741"/>
    </source>
</evidence>
<dbReference type="Proteomes" id="UP000054217">
    <property type="component" value="Unassembled WGS sequence"/>
</dbReference>
<organism evidence="8 9">
    <name type="scientific">Pisolithus tinctorius Marx 270</name>
    <dbReference type="NCBI Taxonomy" id="870435"/>
    <lineage>
        <taxon>Eukaryota</taxon>
        <taxon>Fungi</taxon>
        <taxon>Dikarya</taxon>
        <taxon>Basidiomycota</taxon>
        <taxon>Agaricomycotina</taxon>
        <taxon>Agaricomycetes</taxon>
        <taxon>Agaricomycetidae</taxon>
        <taxon>Boletales</taxon>
        <taxon>Sclerodermatineae</taxon>
        <taxon>Pisolithaceae</taxon>
        <taxon>Pisolithus</taxon>
    </lineage>
</organism>
<dbReference type="InterPro" id="IPR016135">
    <property type="entry name" value="UBQ-conjugating_enzyme/RWD"/>
</dbReference>
<feature type="active site" description="Glycyl thioester intermediate" evidence="5">
    <location>
        <position position="88"/>
    </location>
</feature>
<dbReference type="FunCoup" id="A0A0C3IMK5">
    <property type="interactions" value="954"/>
</dbReference>
<evidence type="ECO:0000313" key="9">
    <source>
        <dbReference type="Proteomes" id="UP000054217"/>
    </source>
</evidence>
<keyword evidence="1" id="KW-0808">Transferase</keyword>
<dbReference type="InterPro" id="IPR015368">
    <property type="entry name" value="UBA_C_fun"/>
</dbReference>
<dbReference type="AlphaFoldDB" id="A0A0C3IMK5"/>
<comment type="similarity">
    <text evidence="6">Belongs to the ubiquitin-conjugating enzyme family.</text>
</comment>
<keyword evidence="2 6" id="KW-0547">Nucleotide-binding</keyword>
<dbReference type="HOGENOM" id="CLU_030988_13_1_1"/>
<evidence type="ECO:0000256" key="4">
    <source>
        <dbReference type="ARBA" id="ARBA00022840"/>
    </source>
</evidence>
<dbReference type="Gene3D" id="1.10.8.10">
    <property type="entry name" value="DNA helicase RuvA subunit, C-terminal domain"/>
    <property type="match status" value="1"/>
</dbReference>
<reference evidence="8 9" key="1">
    <citation type="submission" date="2014-04" db="EMBL/GenBank/DDBJ databases">
        <authorList>
            <consortium name="DOE Joint Genome Institute"/>
            <person name="Kuo A."/>
            <person name="Kohler A."/>
            <person name="Costa M.D."/>
            <person name="Nagy L.G."/>
            <person name="Floudas D."/>
            <person name="Copeland A."/>
            <person name="Barry K.W."/>
            <person name="Cichocki N."/>
            <person name="Veneault-Fourrey C."/>
            <person name="LaButti K."/>
            <person name="Lindquist E.A."/>
            <person name="Lipzen A."/>
            <person name="Lundell T."/>
            <person name="Morin E."/>
            <person name="Murat C."/>
            <person name="Sun H."/>
            <person name="Tunlid A."/>
            <person name="Henrissat B."/>
            <person name="Grigoriev I.V."/>
            <person name="Hibbett D.S."/>
            <person name="Martin F."/>
            <person name="Nordberg H.P."/>
            <person name="Cantor M.N."/>
            <person name="Hua S.X."/>
        </authorList>
    </citation>
    <scope>NUCLEOTIDE SEQUENCE [LARGE SCALE GENOMIC DNA]</scope>
    <source>
        <strain evidence="8 9">Marx 270</strain>
    </source>
</reference>
<dbReference type="InterPro" id="IPR009060">
    <property type="entry name" value="UBA-like_sf"/>
</dbReference>
<name>A0A0C3IMK5_PISTI</name>
<dbReference type="InterPro" id="IPR023313">
    <property type="entry name" value="UBQ-conjugating_AS"/>
</dbReference>
<dbReference type="CDD" id="cd14311">
    <property type="entry name" value="UBA_II_E2_UBC1"/>
    <property type="match status" value="1"/>
</dbReference>
<dbReference type="EMBL" id="KN832018">
    <property type="protein sequence ID" value="KIN98182.1"/>
    <property type="molecule type" value="Genomic_DNA"/>
</dbReference>